<dbReference type="HOGENOM" id="CLU_088190_4_0_11"/>
<dbReference type="EMBL" id="CP000481">
    <property type="protein sequence ID" value="ABK51932.1"/>
    <property type="molecule type" value="Genomic_DNA"/>
</dbReference>
<dbReference type="CDD" id="cd11614">
    <property type="entry name" value="SAF_CpaB_FlgA_like"/>
    <property type="match status" value="1"/>
</dbReference>
<gene>
    <name evidence="2" type="ordered locus">Acel_0157</name>
</gene>
<sequence>MPPGLQDAAYWSRAQPRSGRDRLRDALERAGRLLRRRRRLLAAACLVVAVGGIVQSLTPRPPATVDVVVAQRDLPAGATIRDADVRLAAFPTNLQPAGTLHRLVEVTGRRLISPVRRGEPLTDVRFGGGAHPAPGLVAVPIHVADGAVTKLFSPGMSVDVLAADPDAPLGTPAVVVATDVDVLAVPSNGSDPAGDGSALLFVAASAWQARLLAQAQARSPLVLAVHDSTQIPQNDAPS</sequence>
<dbReference type="InParanoid" id="A0LR72"/>
<reference evidence="2 3" key="1">
    <citation type="journal article" date="2009" name="Genome Res.">
        <title>Complete genome of the cellulolytic thermophile Acidothermus cellulolyticus 11B provides insights into its ecophysiological and evolutionary adaptations.</title>
        <authorList>
            <person name="Barabote R.D."/>
            <person name="Xie G."/>
            <person name="Leu D.H."/>
            <person name="Normand P."/>
            <person name="Necsulea A."/>
            <person name="Daubin V."/>
            <person name="Medigue C."/>
            <person name="Adney W.S."/>
            <person name="Xu X.C."/>
            <person name="Lapidus A."/>
            <person name="Parales R.E."/>
            <person name="Detter C."/>
            <person name="Pujic P."/>
            <person name="Bruce D."/>
            <person name="Lavire C."/>
            <person name="Challacombe J.F."/>
            <person name="Brettin T.S."/>
            <person name="Berry A.M."/>
        </authorList>
    </citation>
    <scope>NUCLEOTIDE SEQUENCE [LARGE SCALE GENOMIC DNA]</scope>
    <source>
        <strain evidence="3">ATCC 43068 / DSM 8971 / 11B</strain>
    </source>
</reference>
<dbReference type="Proteomes" id="UP000008221">
    <property type="component" value="Chromosome"/>
</dbReference>
<name>A0LR72_ACIC1</name>
<dbReference type="STRING" id="351607.Acel_0157"/>
<feature type="domain" description="SAF" evidence="1">
    <location>
        <begin position="65"/>
        <end position="127"/>
    </location>
</feature>
<dbReference type="eggNOG" id="COG3745">
    <property type="taxonomic scope" value="Bacteria"/>
</dbReference>
<organism evidence="2 3">
    <name type="scientific">Acidothermus cellulolyticus (strain ATCC 43068 / DSM 8971 / 11B)</name>
    <dbReference type="NCBI Taxonomy" id="351607"/>
    <lineage>
        <taxon>Bacteria</taxon>
        <taxon>Bacillati</taxon>
        <taxon>Actinomycetota</taxon>
        <taxon>Actinomycetes</taxon>
        <taxon>Acidothermales</taxon>
        <taxon>Acidothermaceae</taxon>
        <taxon>Acidothermus</taxon>
    </lineage>
</organism>
<dbReference type="InterPro" id="IPR013974">
    <property type="entry name" value="SAF"/>
</dbReference>
<dbReference type="Gene3D" id="3.90.1210.10">
    <property type="entry name" value="Antifreeze-like/N-acetylneuraminic acid synthase C-terminal domain"/>
    <property type="match status" value="1"/>
</dbReference>
<dbReference type="AlphaFoldDB" id="A0LR72"/>
<protein>
    <recommendedName>
        <fullName evidence="1">SAF domain-containing protein</fullName>
    </recommendedName>
</protein>
<evidence type="ECO:0000313" key="3">
    <source>
        <dbReference type="Proteomes" id="UP000008221"/>
    </source>
</evidence>
<dbReference type="KEGG" id="ace:Acel_0157"/>
<proteinExistence type="predicted"/>
<evidence type="ECO:0000313" key="2">
    <source>
        <dbReference type="EMBL" id="ABK51932.1"/>
    </source>
</evidence>
<keyword evidence="3" id="KW-1185">Reference proteome</keyword>
<evidence type="ECO:0000259" key="1">
    <source>
        <dbReference type="SMART" id="SM00858"/>
    </source>
</evidence>
<accession>A0LR72</accession>
<dbReference type="Pfam" id="PF08666">
    <property type="entry name" value="SAF"/>
    <property type="match status" value="1"/>
</dbReference>
<dbReference type="SMART" id="SM00858">
    <property type="entry name" value="SAF"/>
    <property type="match status" value="1"/>
</dbReference>